<reference evidence="2 3" key="1">
    <citation type="submission" date="2018-04" db="EMBL/GenBank/DDBJ databases">
        <title>Polynucleobacter sp. LimPoW16 genome.</title>
        <authorList>
            <person name="Hahn M.W."/>
        </authorList>
    </citation>
    <scope>NUCLEOTIDE SEQUENCE [LARGE SCALE GENOMIC DNA]</scope>
    <source>
        <strain evidence="2 3">LimPoW16</strain>
    </source>
</reference>
<dbReference type="InterPro" id="IPR001387">
    <property type="entry name" value="Cro/C1-type_HTH"/>
</dbReference>
<dbReference type="Pfam" id="PF01381">
    <property type="entry name" value="HTH_3"/>
    <property type="match status" value="1"/>
</dbReference>
<dbReference type="PROSITE" id="PS50943">
    <property type="entry name" value="HTH_CROC1"/>
    <property type="match status" value="1"/>
</dbReference>
<dbReference type="Gene3D" id="1.10.260.40">
    <property type="entry name" value="lambda repressor-like DNA-binding domains"/>
    <property type="match status" value="1"/>
</dbReference>
<dbReference type="KEGG" id="pani:DCO16_01965"/>
<dbReference type="Proteomes" id="UP000500806">
    <property type="component" value="Chromosome"/>
</dbReference>
<organism evidence="2 3">
    <name type="scientific">Polynucleobacter antarcticus</name>
    <dbReference type="NCBI Taxonomy" id="1743162"/>
    <lineage>
        <taxon>Bacteria</taxon>
        <taxon>Pseudomonadati</taxon>
        <taxon>Pseudomonadota</taxon>
        <taxon>Betaproteobacteria</taxon>
        <taxon>Burkholderiales</taxon>
        <taxon>Burkholderiaceae</taxon>
        <taxon>Polynucleobacter</taxon>
    </lineage>
</organism>
<sequence>MHEEKMDVIGAFGETLRKLMLKHGFTQEQLGFEAGLRRTFISSLELGDKQPSLVTIQKLAVVFNLSISKFLAEVEKTHLK</sequence>
<feature type="domain" description="HTH cro/C1-type" evidence="1">
    <location>
        <begin position="16"/>
        <end position="70"/>
    </location>
</feature>
<name>A0A6M9Q153_9BURK</name>
<evidence type="ECO:0000313" key="3">
    <source>
        <dbReference type="Proteomes" id="UP000500806"/>
    </source>
</evidence>
<dbReference type="InterPro" id="IPR010982">
    <property type="entry name" value="Lambda_DNA-bd_dom_sf"/>
</dbReference>
<dbReference type="SUPFAM" id="SSF47413">
    <property type="entry name" value="lambda repressor-like DNA-binding domains"/>
    <property type="match status" value="1"/>
</dbReference>
<gene>
    <name evidence="2" type="ORF">DCO16_01965</name>
</gene>
<dbReference type="SMART" id="SM00530">
    <property type="entry name" value="HTH_XRE"/>
    <property type="match status" value="1"/>
</dbReference>
<keyword evidence="3" id="KW-1185">Reference proteome</keyword>
<proteinExistence type="predicted"/>
<dbReference type="EMBL" id="CP028941">
    <property type="protein sequence ID" value="QKM61953.1"/>
    <property type="molecule type" value="Genomic_DNA"/>
</dbReference>
<protein>
    <submittedName>
        <fullName evidence="2">XRE family transcriptional regulator</fullName>
    </submittedName>
</protein>
<accession>A0A6M9Q153</accession>
<evidence type="ECO:0000259" key="1">
    <source>
        <dbReference type="PROSITE" id="PS50943"/>
    </source>
</evidence>
<dbReference type="AlphaFoldDB" id="A0A6M9Q153"/>
<evidence type="ECO:0000313" key="2">
    <source>
        <dbReference type="EMBL" id="QKM61953.1"/>
    </source>
</evidence>
<dbReference type="GO" id="GO:0003677">
    <property type="term" value="F:DNA binding"/>
    <property type="evidence" value="ECO:0007669"/>
    <property type="project" value="InterPro"/>
</dbReference>
<dbReference type="CDD" id="cd00093">
    <property type="entry name" value="HTH_XRE"/>
    <property type="match status" value="1"/>
</dbReference>